<feature type="chain" id="PRO_5046037254" evidence="3">
    <location>
        <begin position="22"/>
        <end position="328"/>
    </location>
</feature>
<keyword evidence="6" id="KW-1185">Reference proteome</keyword>
<dbReference type="PANTHER" id="PTHR30469:SF36">
    <property type="entry name" value="BLL3903 PROTEIN"/>
    <property type="match status" value="1"/>
</dbReference>
<dbReference type="InterPro" id="IPR006143">
    <property type="entry name" value="RND_pump_MFP"/>
</dbReference>
<evidence type="ECO:0000313" key="5">
    <source>
        <dbReference type="EMBL" id="MCE5971943.1"/>
    </source>
</evidence>
<dbReference type="Gene3D" id="2.40.420.20">
    <property type="match status" value="1"/>
</dbReference>
<comment type="similarity">
    <text evidence="1">Belongs to the membrane fusion protein (MFP) (TC 8.A.1) family.</text>
</comment>
<sequence length="328" mass="34622">MKSIILPLAIVALALPQGVLAEASGPFVVTSEQVTDWKAVYGRVEAKDSIPARARLGGTLVELSVSEGDQVQAGQPLGRIVDEKITFQLTAVDAQITALESQLANAESELKRGEELQARGVTTTQRLDQLRTQVDVYAGQIEAQRASRKVIEQQASEGEVLAPISGRVLDVPVAKGAVVMAGENVATVGGGGFFLRVSVPERHAGAMAEGDTISIETPAGTKEGKLVKVYPLIENGRVTADVEVTDLDAAFVDARVLVRLPLAKREAIRIPADLIRTHSGLDFVTVELDGAKVVRTVVPGGRSIVDGVEMVEIVTGLNGGETVVADEH</sequence>
<dbReference type="EMBL" id="JAJUOS010000001">
    <property type="protein sequence ID" value="MCE5971943.1"/>
    <property type="molecule type" value="Genomic_DNA"/>
</dbReference>
<evidence type="ECO:0000313" key="6">
    <source>
        <dbReference type="Proteomes" id="UP001521181"/>
    </source>
</evidence>
<accession>A0ABS8YU01</accession>
<keyword evidence="2" id="KW-0175">Coiled coil</keyword>
<evidence type="ECO:0000256" key="2">
    <source>
        <dbReference type="SAM" id="Coils"/>
    </source>
</evidence>
<organism evidence="5 6">
    <name type="scientific">Rhodobacter flavimaris</name>
    <dbReference type="NCBI Taxonomy" id="2907145"/>
    <lineage>
        <taxon>Bacteria</taxon>
        <taxon>Pseudomonadati</taxon>
        <taxon>Pseudomonadota</taxon>
        <taxon>Alphaproteobacteria</taxon>
        <taxon>Rhodobacterales</taxon>
        <taxon>Rhodobacter group</taxon>
        <taxon>Rhodobacter</taxon>
    </lineage>
</organism>
<dbReference type="Gene3D" id="2.40.50.100">
    <property type="match status" value="1"/>
</dbReference>
<name>A0ABS8YU01_9RHOB</name>
<reference evidence="5 6" key="1">
    <citation type="submission" date="2021-12" db="EMBL/GenBank/DDBJ databases">
        <title>Sinirhodobacter sp. WL0062 is a bacterium isolated from seawater.</title>
        <authorList>
            <person name="Wang L."/>
            <person name="He W."/>
            <person name="Zhang D.-F."/>
        </authorList>
    </citation>
    <scope>NUCLEOTIDE SEQUENCE [LARGE SCALE GENOMIC DNA]</scope>
    <source>
        <strain evidence="5 6">WL0062</strain>
    </source>
</reference>
<keyword evidence="3" id="KW-0732">Signal</keyword>
<dbReference type="RefSeq" id="WP_233674973.1">
    <property type="nucleotide sequence ID" value="NZ_JAJUOS010000001.1"/>
</dbReference>
<feature type="coiled-coil region" evidence="2">
    <location>
        <begin position="89"/>
        <end position="116"/>
    </location>
</feature>
<dbReference type="SUPFAM" id="SSF111369">
    <property type="entry name" value="HlyD-like secretion proteins"/>
    <property type="match status" value="1"/>
</dbReference>
<dbReference type="Pfam" id="PF25917">
    <property type="entry name" value="BSH_RND"/>
    <property type="match status" value="1"/>
</dbReference>
<gene>
    <name evidence="5" type="ORF">LZA78_00370</name>
</gene>
<evidence type="ECO:0000256" key="1">
    <source>
        <dbReference type="ARBA" id="ARBA00009477"/>
    </source>
</evidence>
<dbReference type="InterPro" id="IPR058625">
    <property type="entry name" value="MdtA-like_BSH"/>
</dbReference>
<dbReference type="PANTHER" id="PTHR30469">
    <property type="entry name" value="MULTIDRUG RESISTANCE PROTEIN MDTA"/>
    <property type="match status" value="1"/>
</dbReference>
<protein>
    <submittedName>
        <fullName evidence="5">Efflux RND transporter periplasmic adaptor subunit</fullName>
    </submittedName>
</protein>
<proteinExistence type="inferred from homology"/>
<feature type="domain" description="Multidrug resistance protein MdtA-like barrel-sandwich hybrid" evidence="4">
    <location>
        <begin position="53"/>
        <end position="186"/>
    </location>
</feature>
<evidence type="ECO:0000256" key="3">
    <source>
        <dbReference type="SAM" id="SignalP"/>
    </source>
</evidence>
<feature type="signal peptide" evidence="3">
    <location>
        <begin position="1"/>
        <end position="21"/>
    </location>
</feature>
<comment type="caution">
    <text evidence="5">The sequence shown here is derived from an EMBL/GenBank/DDBJ whole genome shotgun (WGS) entry which is preliminary data.</text>
</comment>
<dbReference type="NCBIfam" id="TIGR01730">
    <property type="entry name" value="RND_mfp"/>
    <property type="match status" value="1"/>
</dbReference>
<evidence type="ECO:0000259" key="4">
    <source>
        <dbReference type="Pfam" id="PF25917"/>
    </source>
</evidence>
<dbReference type="Proteomes" id="UP001521181">
    <property type="component" value="Unassembled WGS sequence"/>
</dbReference>
<dbReference type="Gene3D" id="1.10.287.470">
    <property type="entry name" value="Helix hairpin bin"/>
    <property type="match status" value="1"/>
</dbReference>